<dbReference type="SMART" id="SM00580">
    <property type="entry name" value="PUG"/>
    <property type="match status" value="1"/>
</dbReference>
<evidence type="ECO:0000313" key="2">
    <source>
        <dbReference type="EMBL" id="CAD8550567.1"/>
    </source>
</evidence>
<protein>
    <recommendedName>
        <fullName evidence="1">PUB domain-containing protein</fullName>
    </recommendedName>
</protein>
<gene>
    <name evidence="2" type="ORF">CLEP1334_LOCUS25857</name>
</gene>
<dbReference type="PANTHER" id="PTHR23153">
    <property type="entry name" value="UBX-RELATED"/>
    <property type="match status" value="1"/>
</dbReference>
<dbReference type="PANTHER" id="PTHR23153:SF38">
    <property type="entry name" value="UBX DOMAIN-CONTAINING PROTEIN 6"/>
    <property type="match status" value="1"/>
</dbReference>
<accession>A0A7S0JG65</accession>
<dbReference type="Gene3D" id="1.20.58.2190">
    <property type="match status" value="1"/>
</dbReference>
<dbReference type="Pfam" id="PF09409">
    <property type="entry name" value="PUB"/>
    <property type="match status" value="1"/>
</dbReference>
<dbReference type="SUPFAM" id="SSF143503">
    <property type="entry name" value="PUG domain-like"/>
    <property type="match status" value="1"/>
</dbReference>
<dbReference type="CDD" id="cd09212">
    <property type="entry name" value="PUB"/>
    <property type="match status" value="1"/>
</dbReference>
<dbReference type="InterPro" id="IPR036339">
    <property type="entry name" value="PUB-like_dom_sf"/>
</dbReference>
<proteinExistence type="predicted"/>
<dbReference type="InterPro" id="IPR018997">
    <property type="entry name" value="PUB_domain"/>
</dbReference>
<reference evidence="2" key="1">
    <citation type="submission" date="2021-01" db="EMBL/GenBank/DDBJ databases">
        <authorList>
            <person name="Corre E."/>
            <person name="Pelletier E."/>
            <person name="Niang G."/>
            <person name="Scheremetjew M."/>
            <person name="Finn R."/>
            <person name="Kale V."/>
            <person name="Holt S."/>
            <person name="Cochrane G."/>
            <person name="Meng A."/>
            <person name="Brown T."/>
            <person name="Cohen L."/>
        </authorList>
    </citation>
    <scope>NUCLEOTIDE SEQUENCE</scope>
    <source>
        <strain evidence="2">RCC1130</strain>
    </source>
</reference>
<dbReference type="GO" id="GO:0005737">
    <property type="term" value="C:cytoplasm"/>
    <property type="evidence" value="ECO:0007669"/>
    <property type="project" value="TreeGrafter"/>
</dbReference>
<organism evidence="2">
    <name type="scientific">Calcidiscus leptoporus</name>
    <dbReference type="NCBI Taxonomy" id="127549"/>
    <lineage>
        <taxon>Eukaryota</taxon>
        <taxon>Haptista</taxon>
        <taxon>Haptophyta</taxon>
        <taxon>Prymnesiophyceae</taxon>
        <taxon>Coccolithales</taxon>
        <taxon>Calcidiscaceae</taxon>
        <taxon>Calcidiscus</taxon>
    </lineage>
</organism>
<feature type="domain" description="PUB" evidence="1">
    <location>
        <begin position="27"/>
        <end position="81"/>
    </location>
</feature>
<dbReference type="EMBL" id="HBER01051731">
    <property type="protein sequence ID" value="CAD8550567.1"/>
    <property type="molecule type" value="Transcribed_RNA"/>
</dbReference>
<name>A0A7S0JG65_9EUKA</name>
<sequence length="175" mass="20019">MSACSSMDEAHETAVRKLLKNAPIPFKIVTETLFKVLTNVINNPQEPKYLELKRTSATFSEKISNCAGGVAFLRAAGFVMDGDVMRLQKPIDAEKLQRSRVILKDAVRRYGALMQEEQQRENSEAAMKLRDLQEASRKRRSKVDADAAREREDILRGVQIDRDDWSRQRDPNNLR</sequence>
<dbReference type="AlphaFoldDB" id="A0A7S0JG65"/>
<evidence type="ECO:0000259" key="1">
    <source>
        <dbReference type="Pfam" id="PF09409"/>
    </source>
</evidence>